<keyword evidence="5" id="KW-1185">Reference proteome</keyword>
<dbReference type="PROSITE" id="PS51352">
    <property type="entry name" value="THIOREDOXIN_2"/>
    <property type="match status" value="1"/>
</dbReference>
<dbReference type="OrthoDB" id="9809746at2"/>
<evidence type="ECO:0000313" key="4">
    <source>
        <dbReference type="EMBL" id="MDX5893679.1"/>
    </source>
</evidence>
<reference evidence="3 5" key="1">
    <citation type="submission" date="2014-03" db="EMBL/GenBank/DDBJ databases">
        <title>Complete genome sequence of the Radio-Resistant Rubrobacter radiotolerans RSPS-4.</title>
        <authorList>
            <person name="Egas C.C."/>
            <person name="Barroso C.C."/>
            <person name="Froufe H.J.C."/>
            <person name="Pacheco J.J."/>
            <person name="Albuquerque L.L."/>
            <person name="da Costa M.M.S."/>
        </authorList>
    </citation>
    <scope>NUCLEOTIDE SEQUENCE [LARGE SCALE GENOMIC DNA]</scope>
    <source>
        <strain evidence="3 5">RSPS-4</strain>
    </source>
</reference>
<dbReference type="Gene3D" id="3.40.30.10">
    <property type="entry name" value="Glutaredoxin"/>
    <property type="match status" value="1"/>
</dbReference>
<sequence>MARTKNAPVPEVGSRAPEFSLPSAQGGNLRLSLRTVRGPVVVAFLRGLWSEEDVEFFRALAAKEDEINVALGTVVGICVAEPDKARELQRATKTKSYILYDYTMDAARDWGLLERDAEHGYHARPATFLVDGEGRISSAWTDARPAPEEILARVSELTGLPKQEEPEDSEDAAGTGGDAASGESTETEKTTAKARTSRKRAAKTEVAESGTEEPGEEAKTGGLEEGRKRTGEAKASDAGASGAKVEGESGEKKAKAERDESP</sequence>
<evidence type="ECO:0000256" key="1">
    <source>
        <dbReference type="SAM" id="MobiDB-lite"/>
    </source>
</evidence>
<dbReference type="Pfam" id="PF00578">
    <property type="entry name" value="AhpC-TSA"/>
    <property type="match status" value="1"/>
</dbReference>
<feature type="region of interest" description="Disordered" evidence="1">
    <location>
        <begin position="158"/>
        <end position="262"/>
    </location>
</feature>
<dbReference type="EMBL" id="JAWXXX010000001">
    <property type="protein sequence ID" value="MDX5893679.1"/>
    <property type="molecule type" value="Genomic_DNA"/>
</dbReference>
<dbReference type="AlphaFoldDB" id="A0A023X227"/>
<dbReference type="EMBL" id="CP007514">
    <property type="protein sequence ID" value="AHY46271.1"/>
    <property type="molecule type" value="Genomic_DNA"/>
</dbReference>
<dbReference type="GO" id="GO:0016209">
    <property type="term" value="F:antioxidant activity"/>
    <property type="evidence" value="ECO:0007669"/>
    <property type="project" value="InterPro"/>
</dbReference>
<evidence type="ECO:0000313" key="3">
    <source>
        <dbReference type="EMBL" id="AHY46271.1"/>
    </source>
</evidence>
<dbReference type="STRING" id="42256.RradSPS_0988"/>
<dbReference type="RefSeq" id="WP_051589388.1">
    <property type="nucleotide sequence ID" value="NZ_CP007514.1"/>
</dbReference>
<dbReference type="eggNOG" id="COG1225">
    <property type="taxonomic scope" value="Bacteria"/>
</dbReference>
<dbReference type="GO" id="GO:0016491">
    <property type="term" value="F:oxidoreductase activity"/>
    <property type="evidence" value="ECO:0007669"/>
    <property type="project" value="InterPro"/>
</dbReference>
<feature type="compositionally biased region" description="Basic and acidic residues" evidence="1">
    <location>
        <begin position="216"/>
        <end position="235"/>
    </location>
</feature>
<evidence type="ECO:0000313" key="5">
    <source>
        <dbReference type="Proteomes" id="UP000025229"/>
    </source>
</evidence>
<evidence type="ECO:0000259" key="2">
    <source>
        <dbReference type="PROSITE" id="PS51352"/>
    </source>
</evidence>
<name>A0A023X227_RUBRA</name>
<gene>
    <name evidence="3" type="ORF">RradSPS_0988</name>
    <name evidence="4" type="ORF">SIL72_06520</name>
</gene>
<dbReference type="SUPFAM" id="SSF52833">
    <property type="entry name" value="Thioredoxin-like"/>
    <property type="match status" value="1"/>
</dbReference>
<dbReference type="Proteomes" id="UP000025229">
    <property type="component" value="Chromosome"/>
</dbReference>
<feature type="domain" description="Thioredoxin" evidence="2">
    <location>
        <begin position="10"/>
        <end position="159"/>
    </location>
</feature>
<dbReference type="InterPro" id="IPR036249">
    <property type="entry name" value="Thioredoxin-like_sf"/>
</dbReference>
<dbReference type="InterPro" id="IPR000866">
    <property type="entry name" value="AhpC/TSA"/>
</dbReference>
<proteinExistence type="predicted"/>
<protein>
    <submittedName>
        <fullName evidence="3">AhpC/TSA family</fullName>
    </submittedName>
    <submittedName>
        <fullName evidence="4">Redoxin domain-containing protein</fullName>
    </submittedName>
</protein>
<feature type="compositionally biased region" description="Basic and acidic residues" evidence="1">
    <location>
        <begin position="245"/>
        <end position="262"/>
    </location>
</feature>
<dbReference type="KEGG" id="rrd:RradSPS_0988"/>
<reference evidence="4" key="2">
    <citation type="submission" date="2023-11" db="EMBL/GenBank/DDBJ databases">
        <title>MicrobeMod: A computational toolkit for identifying prokaryotic methylation and restriction-modification with nanopore sequencing.</title>
        <authorList>
            <person name="Crits-Christoph A."/>
            <person name="Kang S.C."/>
            <person name="Lee H."/>
            <person name="Ostrov N."/>
        </authorList>
    </citation>
    <scope>NUCLEOTIDE SEQUENCE</scope>
    <source>
        <strain evidence="4">ATCC 51242</strain>
    </source>
</reference>
<dbReference type="InterPro" id="IPR013766">
    <property type="entry name" value="Thioredoxin_domain"/>
</dbReference>
<organism evidence="3 5">
    <name type="scientific">Rubrobacter radiotolerans</name>
    <name type="common">Arthrobacter radiotolerans</name>
    <dbReference type="NCBI Taxonomy" id="42256"/>
    <lineage>
        <taxon>Bacteria</taxon>
        <taxon>Bacillati</taxon>
        <taxon>Actinomycetota</taxon>
        <taxon>Rubrobacteria</taxon>
        <taxon>Rubrobacterales</taxon>
        <taxon>Rubrobacteraceae</taxon>
        <taxon>Rubrobacter</taxon>
    </lineage>
</organism>
<dbReference type="Proteomes" id="UP001281130">
    <property type="component" value="Unassembled WGS sequence"/>
</dbReference>
<accession>A0A023X227</accession>
<dbReference type="HOGENOM" id="CLU_1061230_0_0_11"/>